<dbReference type="Proteomes" id="UP001500755">
    <property type="component" value="Unassembled WGS sequence"/>
</dbReference>
<evidence type="ECO:0008006" key="4">
    <source>
        <dbReference type="Google" id="ProtNLM"/>
    </source>
</evidence>
<organism evidence="2 3">
    <name type="scientific">Brevibacterium samyangense</name>
    <dbReference type="NCBI Taxonomy" id="366888"/>
    <lineage>
        <taxon>Bacteria</taxon>
        <taxon>Bacillati</taxon>
        <taxon>Actinomycetota</taxon>
        <taxon>Actinomycetes</taxon>
        <taxon>Micrococcales</taxon>
        <taxon>Brevibacteriaceae</taxon>
        <taxon>Brevibacterium</taxon>
    </lineage>
</organism>
<reference evidence="2 3" key="1">
    <citation type="journal article" date="2019" name="Int. J. Syst. Evol. Microbiol.">
        <title>The Global Catalogue of Microorganisms (GCM) 10K type strain sequencing project: providing services to taxonomists for standard genome sequencing and annotation.</title>
        <authorList>
            <consortium name="The Broad Institute Genomics Platform"/>
            <consortium name="The Broad Institute Genome Sequencing Center for Infectious Disease"/>
            <person name="Wu L."/>
            <person name="Ma J."/>
        </authorList>
    </citation>
    <scope>NUCLEOTIDE SEQUENCE [LARGE SCALE GENOMIC DNA]</scope>
    <source>
        <strain evidence="2 3">JCM 14546</strain>
    </source>
</reference>
<proteinExistence type="predicted"/>
<evidence type="ECO:0000256" key="1">
    <source>
        <dbReference type="SAM" id="Phobius"/>
    </source>
</evidence>
<accession>A0ABN2TB87</accession>
<dbReference type="EMBL" id="BAAANO010000010">
    <property type="protein sequence ID" value="GAA2003878.1"/>
    <property type="molecule type" value="Genomic_DNA"/>
</dbReference>
<dbReference type="InterPro" id="IPR025329">
    <property type="entry name" value="DUF4235"/>
</dbReference>
<dbReference type="RefSeq" id="WP_344307785.1">
    <property type="nucleotide sequence ID" value="NZ_BAAANO010000010.1"/>
</dbReference>
<keyword evidence="1" id="KW-1133">Transmembrane helix</keyword>
<evidence type="ECO:0000313" key="3">
    <source>
        <dbReference type="Proteomes" id="UP001500755"/>
    </source>
</evidence>
<sequence>MGPLAWKVLGVGGGAIAAFAARKAIGIVWEKSTHKPVPLNTHDDEVGLGEALAWTVVSGVGIAVAQLVVQRFAVRTVRNKFGEKALPKSLRATPSISNLKK</sequence>
<evidence type="ECO:0000313" key="2">
    <source>
        <dbReference type="EMBL" id="GAA2003878.1"/>
    </source>
</evidence>
<comment type="caution">
    <text evidence="2">The sequence shown here is derived from an EMBL/GenBank/DDBJ whole genome shotgun (WGS) entry which is preliminary data.</text>
</comment>
<keyword evidence="1" id="KW-0472">Membrane</keyword>
<feature type="transmembrane region" description="Helical" evidence="1">
    <location>
        <begin position="48"/>
        <end position="69"/>
    </location>
</feature>
<dbReference type="Pfam" id="PF14019">
    <property type="entry name" value="DUF4235"/>
    <property type="match status" value="1"/>
</dbReference>
<keyword evidence="1" id="KW-0812">Transmembrane</keyword>
<protein>
    <recommendedName>
        <fullName evidence="4">DUF4235 domain-containing protein</fullName>
    </recommendedName>
</protein>
<name>A0ABN2TB87_9MICO</name>
<gene>
    <name evidence="2" type="ORF">GCM10009755_11340</name>
</gene>
<keyword evidence="3" id="KW-1185">Reference proteome</keyword>